<dbReference type="InterPro" id="IPR029069">
    <property type="entry name" value="HotDog_dom_sf"/>
</dbReference>
<dbReference type="CDD" id="cd03444">
    <property type="entry name" value="Thioesterase_II_repeat1"/>
    <property type="match status" value="1"/>
</dbReference>
<dbReference type="PANTHER" id="PTHR11066">
    <property type="entry name" value="ACYL-COA THIOESTERASE"/>
    <property type="match status" value="1"/>
</dbReference>
<dbReference type="CDD" id="cd03445">
    <property type="entry name" value="Thioesterase_II_repeat2"/>
    <property type="match status" value="1"/>
</dbReference>
<dbReference type="EMBL" id="BAAAVT010000008">
    <property type="protein sequence ID" value="GAA3062870.1"/>
    <property type="molecule type" value="Genomic_DNA"/>
</dbReference>
<evidence type="ECO:0000313" key="6">
    <source>
        <dbReference type="Proteomes" id="UP001500236"/>
    </source>
</evidence>
<dbReference type="InterPro" id="IPR003703">
    <property type="entry name" value="Acyl_CoA_thio"/>
</dbReference>
<proteinExistence type="inferred from homology"/>
<dbReference type="InterPro" id="IPR042171">
    <property type="entry name" value="Acyl-CoA_hotdog"/>
</dbReference>
<protein>
    <submittedName>
        <fullName evidence="5">Acyl-CoA thioesterase II</fullName>
    </submittedName>
</protein>
<accession>A0ABP6LV96</accession>
<dbReference type="InterPro" id="IPR025652">
    <property type="entry name" value="TesB_C"/>
</dbReference>
<keyword evidence="6" id="KW-1185">Reference proteome</keyword>
<dbReference type="Pfam" id="PF02551">
    <property type="entry name" value="Acyl_CoA_thio"/>
    <property type="match status" value="1"/>
</dbReference>
<evidence type="ECO:0000313" key="5">
    <source>
        <dbReference type="EMBL" id="GAA3062870.1"/>
    </source>
</evidence>
<feature type="domain" description="Acyl-CoA thioesterase-like N-terminal HotDog" evidence="4">
    <location>
        <begin position="44"/>
        <end position="128"/>
    </location>
</feature>
<dbReference type="SUPFAM" id="SSF54637">
    <property type="entry name" value="Thioesterase/thiol ester dehydrase-isomerase"/>
    <property type="match status" value="2"/>
</dbReference>
<evidence type="ECO:0000256" key="1">
    <source>
        <dbReference type="ARBA" id="ARBA00006538"/>
    </source>
</evidence>
<dbReference type="Gene3D" id="2.40.160.210">
    <property type="entry name" value="Acyl-CoA thioesterase, double hotdog domain"/>
    <property type="match status" value="1"/>
</dbReference>
<gene>
    <name evidence="5" type="primary">tesB</name>
    <name evidence="5" type="ORF">GCM10010529_15190</name>
</gene>
<evidence type="ECO:0000256" key="2">
    <source>
        <dbReference type="ARBA" id="ARBA00022801"/>
    </source>
</evidence>
<comment type="caution">
    <text evidence="5">The sequence shown here is derived from an EMBL/GenBank/DDBJ whole genome shotgun (WGS) entry which is preliminary data.</text>
</comment>
<dbReference type="RefSeq" id="WP_344682448.1">
    <property type="nucleotide sequence ID" value="NZ_BAAAVT010000008.1"/>
</dbReference>
<dbReference type="InterPro" id="IPR049449">
    <property type="entry name" value="TesB_ACOT8-like_N"/>
</dbReference>
<sequence length="328" mass="35746">MSTREAILINTPDSARMLAALELSPAPEPSAGPTVWTARTQYVPWPKAYGGDLVAQGVRAMQSSFAEMDPQQAHKSLHSMHSYFMRPGDVDAEITYEVENLRDGRGYSTRQVRAYQHGKIIYTGLGSFSVPQDGPEYFPALEDCIAGAIPAPEDVPSAAEALTTQGVLGSPEPGTAQTAEVSDALHRAADYWAHGRSFDIRHVPGPVYVAADPSCTPRQALWLKTFESLPSDDPAVHQAALAYACDYTILEPSLRAIGAHWTAEGFVSASLDHSMWFHRPARVDDWLLYLSESQNVSGQRGLSGGRFYTRDGTLVASLAQEGMIRLPR</sequence>
<keyword evidence="2" id="KW-0378">Hydrolase</keyword>
<reference evidence="6" key="1">
    <citation type="journal article" date="2019" name="Int. J. Syst. Evol. Microbiol.">
        <title>The Global Catalogue of Microorganisms (GCM) 10K type strain sequencing project: providing services to taxonomists for standard genome sequencing and annotation.</title>
        <authorList>
            <consortium name="The Broad Institute Genomics Platform"/>
            <consortium name="The Broad Institute Genome Sequencing Center for Infectious Disease"/>
            <person name="Wu L."/>
            <person name="Ma J."/>
        </authorList>
    </citation>
    <scope>NUCLEOTIDE SEQUENCE [LARGE SCALE GENOMIC DNA]</scope>
    <source>
        <strain evidence="6">JCM 14309</strain>
    </source>
</reference>
<evidence type="ECO:0000259" key="3">
    <source>
        <dbReference type="Pfam" id="PF02551"/>
    </source>
</evidence>
<evidence type="ECO:0000259" key="4">
    <source>
        <dbReference type="Pfam" id="PF13622"/>
    </source>
</evidence>
<comment type="similarity">
    <text evidence="1">Belongs to the C/M/P thioester hydrolase family.</text>
</comment>
<dbReference type="Pfam" id="PF13622">
    <property type="entry name" value="4HBT_3"/>
    <property type="match status" value="1"/>
</dbReference>
<feature type="domain" description="Acyl-CoA thioesterase 2 C-terminal" evidence="3">
    <location>
        <begin position="218"/>
        <end position="323"/>
    </location>
</feature>
<name>A0ABP6LV96_9MICC</name>
<dbReference type="PANTHER" id="PTHR11066:SF34">
    <property type="entry name" value="ACYL-COENZYME A THIOESTERASE 8"/>
    <property type="match status" value="1"/>
</dbReference>
<dbReference type="Proteomes" id="UP001500236">
    <property type="component" value="Unassembled WGS sequence"/>
</dbReference>
<organism evidence="5 6">
    <name type="scientific">Nesterenkonia aethiopica</name>
    <dbReference type="NCBI Taxonomy" id="269144"/>
    <lineage>
        <taxon>Bacteria</taxon>
        <taxon>Bacillati</taxon>
        <taxon>Actinomycetota</taxon>
        <taxon>Actinomycetes</taxon>
        <taxon>Micrococcales</taxon>
        <taxon>Micrococcaceae</taxon>
        <taxon>Nesterenkonia</taxon>
    </lineage>
</organism>